<keyword evidence="3" id="KW-1185">Reference proteome</keyword>
<protein>
    <submittedName>
        <fullName evidence="2">XRE family transcriptional regulator</fullName>
    </submittedName>
</protein>
<dbReference type="SUPFAM" id="SSF47413">
    <property type="entry name" value="lambda repressor-like DNA-binding domains"/>
    <property type="match status" value="1"/>
</dbReference>
<evidence type="ECO:0000259" key="1">
    <source>
        <dbReference type="PROSITE" id="PS50943"/>
    </source>
</evidence>
<dbReference type="RefSeq" id="WP_186975115.1">
    <property type="nucleotide sequence ID" value="NZ_JACOOH010000002.1"/>
</dbReference>
<comment type="caution">
    <text evidence="2">The sequence shown here is derived from an EMBL/GenBank/DDBJ whole genome shotgun (WGS) entry which is preliminary data.</text>
</comment>
<proteinExistence type="predicted"/>
<feature type="domain" description="HTH cro/C1-type" evidence="1">
    <location>
        <begin position="13"/>
        <end position="69"/>
    </location>
</feature>
<dbReference type="PROSITE" id="PS50943">
    <property type="entry name" value="HTH_CROC1"/>
    <property type="match status" value="1"/>
</dbReference>
<dbReference type="CDD" id="cd00093">
    <property type="entry name" value="HTH_XRE"/>
    <property type="match status" value="1"/>
</dbReference>
<evidence type="ECO:0000313" key="3">
    <source>
        <dbReference type="Proteomes" id="UP000646484"/>
    </source>
</evidence>
<dbReference type="InterPro" id="IPR001387">
    <property type="entry name" value="Cro/C1-type_HTH"/>
</dbReference>
<dbReference type="Proteomes" id="UP000646484">
    <property type="component" value="Unassembled WGS sequence"/>
</dbReference>
<evidence type="ECO:0000313" key="2">
    <source>
        <dbReference type="EMBL" id="MBC5620303.1"/>
    </source>
</evidence>
<sequence>MLTKIEQYAIDRVRDKRNELGLTQVDLAIKSGYSSGFIATVEAGKKGKKYNLNNLLAFAKAMKCSPRIFLPEDTSIFD</sequence>
<accession>A0ABR7CXA2</accession>
<reference evidence="2 3" key="1">
    <citation type="submission" date="2020-08" db="EMBL/GenBank/DDBJ databases">
        <title>Genome public.</title>
        <authorList>
            <person name="Liu C."/>
            <person name="Sun Q."/>
        </authorList>
    </citation>
    <scope>NUCLEOTIDE SEQUENCE [LARGE SCALE GENOMIC DNA]</scope>
    <source>
        <strain evidence="2 3">NSJ-56</strain>
    </source>
</reference>
<gene>
    <name evidence="2" type="ORF">H8S64_04240</name>
</gene>
<dbReference type="InterPro" id="IPR010982">
    <property type="entry name" value="Lambda_DNA-bd_dom_sf"/>
</dbReference>
<organism evidence="2 3">
    <name type="scientific">Butyricimonas hominis</name>
    <dbReference type="NCBI Taxonomy" id="2763032"/>
    <lineage>
        <taxon>Bacteria</taxon>
        <taxon>Pseudomonadati</taxon>
        <taxon>Bacteroidota</taxon>
        <taxon>Bacteroidia</taxon>
        <taxon>Bacteroidales</taxon>
        <taxon>Odoribacteraceae</taxon>
        <taxon>Butyricimonas</taxon>
    </lineage>
</organism>
<name>A0ABR7CXA2_9BACT</name>
<dbReference type="SMART" id="SM00530">
    <property type="entry name" value="HTH_XRE"/>
    <property type="match status" value="1"/>
</dbReference>
<dbReference type="Gene3D" id="1.10.260.40">
    <property type="entry name" value="lambda repressor-like DNA-binding domains"/>
    <property type="match status" value="1"/>
</dbReference>
<dbReference type="EMBL" id="JACOOH010000002">
    <property type="protein sequence ID" value="MBC5620303.1"/>
    <property type="molecule type" value="Genomic_DNA"/>
</dbReference>